<sequence length="671" mass="72738">MAYPTGANLNNLLLQQLSFRTGGNYPISSLYTLYANGQGQTYWSNSVNPDSLSTLSSAVGNAILSTYVELSTLIHDIGGSTIVAELSTFEHYTYSSISTLFYYQNILLAQSTNLNYAFLSTANSFQIQLDSYYQSTLNATNSTVSALVGFSSFYQLISTQNSSFAYALSSMSTGIGLQDAITSTLLINYINTGLYSTSQWTYAQISSLTSTSATKTQLGAVSTSINYALLSTSTGLSTEINNLNDDIALNSTFINYSLLSTSDNLLTTIDTLSGELSYLSTGLISLSGEVSSYQYYNLSTISSLSLQVSTLTSLTNTNTAELFSLNQQVSVITTSSILEGIYSTFIQLEAYTVELFYALELSTMLFLESTNTAYVEFSQSSISGLEVQLTSTFDSYISTLISTTNQSIYTLSGEISTTAAGASAIVSSINGVQLIQLNSSNFTGSLDFTNYRNFIVQVNDIVDLANSTYSVSFDPTTLGNIALQQGVIMLDISTNTQDYTQNNNKLALNLNSWNTINTPTYTIFPMLANSAYKMEYIYSVYNNSVYTSLVNIWPYQNTSNLIVSSIDSNLAIDPTNINIYSTGTVLEIDWDMYLFSTFVTGFSSFVNVDVDISGVLIQTFGPYSYKQSTIQIAMPDGGYAPGTPDAPAVFKSYVVGEPANASIVNGFAAYP</sequence>
<proteinExistence type="predicted"/>
<protein>
    <submittedName>
        <fullName evidence="1">Uncharacterized protein</fullName>
    </submittedName>
</protein>
<dbReference type="AlphaFoldDB" id="A0A6C0LNW8"/>
<dbReference type="EMBL" id="MN740532">
    <property type="protein sequence ID" value="QHU31648.1"/>
    <property type="molecule type" value="Genomic_DNA"/>
</dbReference>
<accession>A0A6C0LNW8</accession>
<reference evidence="1" key="1">
    <citation type="journal article" date="2020" name="Nature">
        <title>Giant virus diversity and host interactions through global metagenomics.</title>
        <authorList>
            <person name="Schulz F."/>
            <person name="Roux S."/>
            <person name="Paez-Espino D."/>
            <person name="Jungbluth S."/>
            <person name="Walsh D.A."/>
            <person name="Denef V.J."/>
            <person name="McMahon K.D."/>
            <person name="Konstantinidis K.T."/>
            <person name="Eloe-Fadrosh E.A."/>
            <person name="Kyrpides N.C."/>
            <person name="Woyke T."/>
        </authorList>
    </citation>
    <scope>NUCLEOTIDE SEQUENCE</scope>
    <source>
        <strain evidence="1">GVMAG-M-3300027963-41</strain>
    </source>
</reference>
<name>A0A6C0LNW8_9ZZZZ</name>
<evidence type="ECO:0000313" key="1">
    <source>
        <dbReference type="EMBL" id="QHU31648.1"/>
    </source>
</evidence>
<organism evidence="1">
    <name type="scientific">viral metagenome</name>
    <dbReference type="NCBI Taxonomy" id="1070528"/>
    <lineage>
        <taxon>unclassified sequences</taxon>
        <taxon>metagenomes</taxon>
        <taxon>organismal metagenomes</taxon>
    </lineage>
</organism>